<accession>A0A1H3DGB3</accession>
<evidence type="ECO:0000313" key="1">
    <source>
        <dbReference type="EMBL" id="SDX65158.1"/>
    </source>
</evidence>
<dbReference type="Proteomes" id="UP000198647">
    <property type="component" value="Unassembled WGS sequence"/>
</dbReference>
<evidence type="ECO:0000313" key="2">
    <source>
        <dbReference type="Proteomes" id="UP000198647"/>
    </source>
</evidence>
<dbReference type="RefSeq" id="WP_093106006.1">
    <property type="nucleotide sequence ID" value="NZ_FNOS01000002.1"/>
</dbReference>
<proteinExistence type="predicted"/>
<gene>
    <name evidence="1" type="ORF">SAMN04488081_0947</name>
</gene>
<sequence>MIENIYEVLIADDYIRSQAEGRIKYYEFPPTGDVTAPYIVIDPLAPGMSADYGDNKPTSEEFLYQIDVMTLNRDQTKDIAKRIRSVLEEIGIMENNSGLDEWDAETGIFRIARRYTGKVVTIK</sequence>
<dbReference type="InterPro" id="IPR021508">
    <property type="entry name" value="Gp17-like"/>
</dbReference>
<name>A0A1H3DGB3_9BACI</name>
<evidence type="ECO:0008006" key="3">
    <source>
        <dbReference type="Google" id="ProtNLM"/>
    </source>
</evidence>
<dbReference type="EMBL" id="FNOS01000002">
    <property type="protein sequence ID" value="SDX65158.1"/>
    <property type="molecule type" value="Genomic_DNA"/>
</dbReference>
<reference evidence="1 2" key="1">
    <citation type="submission" date="2016-10" db="EMBL/GenBank/DDBJ databases">
        <authorList>
            <person name="Varghese N."/>
            <person name="Submissions S."/>
        </authorList>
    </citation>
    <scope>NUCLEOTIDE SEQUENCE [LARGE SCALE GENOMIC DNA]</scope>
    <source>
        <strain evidence="1 2">DSM 20748</strain>
    </source>
</reference>
<dbReference type="Pfam" id="PF11367">
    <property type="entry name" value="Tail_completion_gp17"/>
    <property type="match status" value="1"/>
</dbReference>
<organism evidence="1 2">
    <name type="scientific">Salimicrobium album</name>
    <dbReference type="NCBI Taxonomy" id="50717"/>
    <lineage>
        <taxon>Bacteria</taxon>
        <taxon>Bacillati</taxon>
        <taxon>Bacillota</taxon>
        <taxon>Bacilli</taxon>
        <taxon>Bacillales</taxon>
        <taxon>Bacillaceae</taxon>
        <taxon>Salimicrobium</taxon>
    </lineage>
</organism>
<protein>
    <recommendedName>
        <fullName evidence="3">DUF3168 domain-containing protein</fullName>
    </recommendedName>
</protein>
<comment type="caution">
    <text evidence="1">The sequence shown here is derived from an EMBL/GenBank/DDBJ whole genome shotgun (WGS) entry which is preliminary data.</text>
</comment>
<keyword evidence="2" id="KW-1185">Reference proteome</keyword>